<protein>
    <submittedName>
        <fullName evidence="1">Uncharacterized protein</fullName>
    </submittedName>
</protein>
<accession>A0A8J8WB44</accession>
<organism evidence="1 2">
    <name type="scientific">Penicillium ucsense</name>
    <dbReference type="NCBI Taxonomy" id="2839758"/>
    <lineage>
        <taxon>Eukaryota</taxon>
        <taxon>Fungi</taxon>
        <taxon>Dikarya</taxon>
        <taxon>Ascomycota</taxon>
        <taxon>Pezizomycotina</taxon>
        <taxon>Eurotiomycetes</taxon>
        <taxon>Eurotiomycetidae</taxon>
        <taxon>Eurotiales</taxon>
        <taxon>Aspergillaceae</taxon>
        <taxon>Penicillium</taxon>
    </lineage>
</organism>
<dbReference type="EMBL" id="WIWV01000001">
    <property type="protein sequence ID" value="KAF7720130.1"/>
    <property type="molecule type" value="Genomic_DNA"/>
</dbReference>
<evidence type="ECO:0000313" key="1">
    <source>
        <dbReference type="EMBL" id="KAF7720130.1"/>
    </source>
</evidence>
<dbReference type="OrthoDB" id="4358740at2759"/>
<proteinExistence type="predicted"/>
<sequence>MTAPEEIVLRAMRLIVKKRLWQSADASPQTRLLAIQKWRSRTYLVFDIAHDKYDTNLGHLPEHNQLHVLVAHFSKKKAAYPASSWVSQQVNHDVAMLHNANGYDVSPPFVEDHTLGAPPTYRSPRDISLLRVKYV</sequence>
<keyword evidence="2" id="KW-1185">Reference proteome</keyword>
<dbReference type="Proteomes" id="UP000631181">
    <property type="component" value="Unassembled WGS sequence"/>
</dbReference>
<comment type="caution">
    <text evidence="1">The sequence shown here is derived from an EMBL/GenBank/DDBJ whole genome shotgun (WGS) entry which is preliminary data.</text>
</comment>
<name>A0A8J8WB44_9EURO</name>
<gene>
    <name evidence="1" type="ORF">PECM_000049</name>
</gene>
<evidence type="ECO:0000313" key="2">
    <source>
        <dbReference type="Proteomes" id="UP000631181"/>
    </source>
</evidence>
<dbReference type="AlphaFoldDB" id="A0A8J8WB44"/>
<reference evidence="1" key="1">
    <citation type="journal article" date="2020" name="Front. Microbiol.">
        <title>Gene regulatory networks of Penicillium echinulatum 2HH and Penicillium oxalicum 114-2 inferred by a computational biology approach.</title>
        <authorList>
            <person name="Lenz A.R."/>
            <person name="Galan-Vasquez E."/>
            <person name="Balbinot E."/>
            <person name="De Abreu F.P."/>
            <person name="De Oliveira N.S."/>
            <person name="Da Rosa L.O."/>
            <person name="De Avila E Silva S."/>
            <person name="Camassola M."/>
            <person name="Dillon A.J.P."/>
            <person name="Perez-Rueda E."/>
        </authorList>
    </citation>
    <scope>NUCLEOTIDE SEQUENCE</scope>
    <source>
        <strain evidence="1">S1M29</strain>
    </source>
</reference>